<name>A0A365YI89_9MICC</name>
<dbReference type="GO" id="GO:0046685">
    <property type="term" value="P:response to arsenic-containing substance"/>
    <property type="evidence" value="ECO:0007669"/>
    <property type="project" value="UniProtKB-KW"/>
</dbReference>
<dbReference type="RefSeq" id="WP_047120911.1">
    <property type="nucleotide sequence ID" value="NZ_CM125969.1"/>
</dbReference>
<dbReference type="InterPro" id="IPR023485">
    <property type="entry name" value="Ptyr_pPase"/>
</dbReference>
<evidence type="ECO:0000313" key="3">
    <source>
        <dbReference type="EMBL" id="NAZ15035.1"/>
    </source>
</evidence>
<evidence type="ECO:0000256" key="1">
    <source>
        <dbReference type="ARBA" id="ARBA00022849"/>
    </source>
</evidence>
<dbReference type="Pfam" id="PF01451">
    <property type="entry name" value="LMWPc"/>
    <property type="match status" value="1"/>
</dbReference>
<dbReference type="InterPro" id="IPR036196">
    <property type="entry name" value="Ptyr_pPase_sf"/>
</dbReference>
<feature type="domain" description="Phosphotyrosine protein phosphatase I" evidence="2">
    <location>
        <begin position="4"/>
        <end position="132"/>
    </location>
</feature>
<dbReference type="EMBL" id="WYDN01000002">
    <property type="protein sequence ID" value="NAZ15035.1"/>
    <property type="molecule type" value="Genomic_DNA"/>
</dbReference>
<evidence type="ECO:0000313" key="5">
    <source>
        <dbReference type="Proteomes" id="UP000252167"/>
    </source>
</evidence>
<evidence type="ECO:0000313" key="4">
    <source>
        <dbReference type="EMBL" id="RBM01990.1"/>
    </source>
</evidence>
<dbReference type="PANTHER" id="PTHR43428:SF1">
    <property type="entry name" value="ARSENATE REDUCTASE"/>
    <property type="match status" value="1"/>
</dbReference>
<reference evidence="3 6" key="2">
    <citation type="submission" date="2020-01" db="EMBL/GenBank/DDBJ databases">
        <title>Glutamicibacter soli M275.</title>
        <authorList>
            <person name="Meng X."/>
        </authorList>
    </citation>
    <scope>NUCLEOTIDE SEQUENCE [LARGE SCALE GENOMIC DNA]</scope>
    <source>
        <strain evidence="3 6">M275</strain>
    </source>
</reference>
<organism evidence="4 5">
    <name type="scientific">Glutamicibacter soli</name>
    <dbReference type="NCBI Taxonomy" id="453836"/>
    <lineage>
        <taxon>Bacteria</taxon>
        <taxon>Bacillati</taxon>
        <taxon>Actinomycetota</taxon>
        <taxon>Actinomycetes</taxon>
        <taxon>Micrococcales</taxon>
        <taxon>Micrococcaceae</taxon>
        <taxon>Glutamicibacter</taxon>
    </lineage>
</organism>
<gene>
    <name evidence="4" type="ORF">C1H84_07110</name>
    <name evidence="3" type="ORF">GT020_02995</name>
</gene>
<dbReference type="EMBL" id="POAF01000003">
    <property type="protein sequence ID" value="RBM01990.1"/>
    <property type="molecule type" value="Genomic_DNA"/>
</dbReference>
<dbReference type="AlphaFoldDB" id="A0A365YI89"/>
<dbReference type="Proteomes" id="UP000252167">
    <property type="component" value="Unassembled WGS sequence"/>
</dbReference>
<reference evidence="4 5" key="1">
    <citation type="submission" date="2018-01" db="EMBL/GenBank/DDBJ databases">
        <title>Glutamicibacter soli strain NHPC-3 Whole genome sequence and assembly.</title>
        <authorList>
            <person name="Choudhury P."/>
            <person name="Gupta D."/>
            <person name="Sengupta K."/>
            <person name="Jawed A."/>
            <person name="Sultana N."/>
            <person name="Saha P."/>
        </authorList>
    </citation>
    <scope>NUCLEOTIDE SEQUENCE [LARGE SCALE GENOMIC DNA]</scope>
    <source>
        <strain evidence="4 5">NHPC-3</strain>
    </source>
</reference>
<comment type="caution">
    <text evidence="4">The sequence shown here is derived from an EMBL/GenBank/DDBJ whole genome shotgun (WGS) entry which is preliminary data.</text>
</comment>
<dbReference type="SUPFAM" id="SSF52788">
    <property type="entry name" value="Phosphotyrosine protein phosphatases I"/>
    <property type="match status" value="1"/>
</dbReference>
<proteinExistence type="predicted"/>
<sequence length="135" mass="14478">MTTPSVLFICSRNAGKSQMAAALMDYVSDGKVTSYSAGTNPGASINHEAVASLAECGADMAQGEPKPIDPSLAASVDRVVILGTDANPSFDPQVKTERWVTYEPSEDGITGAERMNMIRDEIADRVRSLFHELEK</sequence>
<dbReference type="Proteomes" id="UP000477543">
    <property type="component" value="Unassembled WGS sequence"/>
</dbReference>
<dbReference type="Gene3D" id="3.40.50.2300">
    <property type="match status" value="1"/>
</dbReference>
<dbReference type="PANTHER" id="PTHR43428">
    <property type="entry name" value="ARSENATE REDUCTASE"/>
    <property type="match status" value="1"/>
</dbReference>
<protein>
    <submittedName>
        <fullName evidence="4">Low molecular weight phosphatase family protein</fullName>
    </submittedName>
</protein>
<keyword evidence="5" id="KW-1185">Reference proteome</keyword>
<accession>A0A365YI89</accession>
<evidence type="ECO:0000259" key="2">
    <source>
        <dbReference type="SMART" id="SM00226"/>
    </source>
</evidence>
<evidence type="ECO:0000313" key="6">
    <source>
        <dbReference type="Proteomes" id="UP000477543"/>
    </source>
</evidence>
<dbReference type="SMART" id="SM00226">
    <property type="entry name" value="LMWPc"/>
    <property type="match status" value="1"/>
</dbReference>
<keyword evidence="1" id="KW-0059">Arsenical resistance</keyword>